<keyword evidence="2" id="KW-1185">Reference proteome</keyword>
<comment type="caution">
    <text evidence="1">The sequence shown here is derived from an EMBL/GenBank/DDBJ whole genome shotgun (WGS) entry which is preliminary data.</text>
</comment>
<evidence type="ECO:0000313" key="2">
    <source>
        <dbReference type="Proteomes" id="UP000010296"/>
    </source>
</evidence>
<sequence length="274" mass="30007">MKRIGYGIVIILVLFVLSACSSSQSTKKTTKESQTPTVFFHGYGGGPSSFGSMMQRLKDKGEAKKELTLTVQEDGTISAEGKLSDDKGNTMIQVIFQSNKSTQTNQSLWIAAVLHYLNVTYQIDKVNLVGHSMGAVSTIDYLEQHAKEDQQPNVAKVVLIAGPFNEFLDTFSSQSQTDLLANGPSEQSARYQQFLVDASRLDRSLVVEVISGQLSDTDLSDGIVPLASSLAIVPLLKNQGISVTYKIVKGSKAQHSQLHENQTVDNLLVYFLWQ</sequence>
<dbReference type="Gene3D" id="3.40.50.1820">
    <property type="entry name" value="alpha/beta hydrolase"/>
    <property type="match status" value="1"/>
</dbReference>
<dbReference type="InterPro" id="IPR029058">
    <property type="entry name" value="AB_hydrolase_fold"/>
</dbReference>
<dbReference type="eggNOG" id="COG4814">
    <property type="taxonomic scope" value="Bacteria"/>
</dbReference>
<evidence type="ECO:0000313" key="1">
    <source>
        <dbReference type="EMBL" id="EFU74941.1"/>
    </source>
</evidence>
<dbReference type="AlphaFoldDB" id="E6LCT1"/>
<dbReference type="PROSITE" id="PS51257">
    <property type="entry name" value="PROKAR_LIPOPROTEIN"/>
    <property type="match status" value="1"/>
</dbReference>
<dbReference type="EMBL" id="AEPV01000004">
    <property type="protein sequence ID" value="EFU74941.1"/>
    <property type="molecule type" value="Genomic_DNA"/>
</dbReference>
<accession>E6LCT1</accession>
<gene>
    <name evidence="1" type="ORF">HMPREF9088_0171</name>
</gene>
<organism evidence="1 2">
    <name type="scientific">Enterococcus italicus (strain DSM 15952 / CCUG 50447 / LMG 22039 / TP 1.5)</name>
    <dbReference type="NCBI Taxonomy" id="888064"/>
    <lineage>
        <taxon>Bacteria</taxon>
        <taxon>Bacillati</taxon>
        <taxon>Bacillota</taxon>
        <taxon>Bacilli</taxon>
        <taxon>Lactobacillales</taxon>
        <taxon>Enterococcaceae</taxon>
        <taxon>Enterococcus</taxon>
    </lineage>
</organism>
<proteinExistence type="predicted"/>
<reference evidence="1 2" key="1">
    <citation type="submission" date="2010-12" db="EMBL/GenBank/DDBJ databases">
        <authorList>
            <person name="Muzny D."/>
            <person name="Qin X."/>
            <person name="Deng J."/>
            <person name="Jiang H."/>
            <person name="Liu Y."/>
            <person name="Qu J."/>
            <person name="Song X.-Z."/>
            <person name="Zhang L."/>
            <person name="Thornton R."/>
            <person name="Coyle M."/>
            <person name="Francisco L."/>
            <person name="Jackson L."/>
            <person name="Javaid M."/>
            <person name="Korchina V."/>
            <person name="Kovar C."/>
            <person name="Mata R."/>
            <person name="Mathew T."/>
            <person name="Ngo R."/>
            <person name="Nguyen L."/>
            <person name="Nguyen N."/>
            <person name="Okwuonu G."/>
            <person name="Ongeri F."/>
            <person name="Pham C."/>
            <person name="Simmons D."/>
            <person name="Wilczek-Boney K."/>
            <person name="Hale W."/>
            <person name="Jakkamsetti A."/>
            <person name="Pham P."/>
            <person name="Ruth R."/>
            <person name="San Lucas F."/>
            <person name="Warren J."/>
            <person name="Zhang J."/>
            <person name="Zhao Z."/>
            <person name="Zhou C."/>
            <person name="Zhu D."/>
            <person name="Lee S."/>
            <person name="Bess C."/>
            <person name="Blankenburg K."/>
            <person name="Forbes L."/>
            <person name="Fu Q."/>
            <person name="Gubbala S."/>
            <person name="Hirani K."/>
            <person name="Jayaseelan J.C."/>
            <person name="Lara F."/>
            <person name="Munidasa M."/>
            <person name="Palculict T."/>
            <person name="Patil S."/>
            <person name="Pu L.-L."/>
            <person name="Saada N."/>
            <person name="Tang L."/>
            <person name="Weissenberger G."/>
            <person name="Zhu Y."/>
            <person name="Hemphill L."/>
            <person name="Shang Y."/>
            <person name="Youmans B."/>
            <person name="Ayvaz T."/>
            <person name="Ross M."/>
            <person name="Santibanez J."/>
            <person name="Aqrawi P."/>
            <person name="Gross S."/>
            <person name="Joshi V."/>
            <person name="Fowler G."/>
            <person name="Nazareth L."/>
            <person name="Reid J."/>
            <person name="Worley K."/>
            <person name="Petrosino J."/>
            <person name="Highlander S."/>
            <person name="Gibbs R."/>
        </authorList>
    </citation>
    <scope>NUCLEOTIDE SEQUENCE [LARGE SCALE GENOMIC DNA]</scope>
    <source>
        <strain evidence="2">DSM 15952 / CCUG 50447 / LMG 22039 / TP 1.5</strain>
    </source>
</reference>
<dbReference type="STRING" id="888064.HMPREF9088_0171"/>
<evidence type="ECO:0008006" key="3">
    <source>
        <dbReference type="Google" id="ProtNLM"/>
    </source>
</evidence>
<protein>
    <recommendedName>
        <fullName evidence="3">Alpha/beta hydrolase</fullName>
    </recommendedName>
</protein>
<dbReference type="Pfam" id="PF06028">
    <property type="entry name" value="DUF915"/>
    <property type="match status" value="1"/>
</dbReference>
<dbReference type="SUPFAM" id="SSF53474">
    <property type="entry name" value="alpha/beta-Hydrolases"/>
    <property type="match status" value="1"/>
</dbReference>
<dbReference type="Proteomes" id="UP000010296">
    <property type="component" value="Unassembled WGS sequence"/>
</dbReference>
<dbReference type="RefSeq" id="WP_007207192.1">
    <property type="nucleotide sequence ID" value="NZ_GL622241.1"/>
</dbReference>
<name>E6LCT1_ENTI1</name>
<dbReference type="PATRIC" id="fig|888064.11.peg.531"/>
<dbReference type="InterPro" id="IPR010315">
    <property type="entry name" value="DUF915_hydro-like"/>
</dbReference>
<dbReference type="HOGENOM" id="CLU_077377_0_0_9"/>
<dbReference type="OrthoDB" id="503948at2"/>